<dbReference type="Proteomes" id="UP001614264">
    <property type="component" value="Unassembled WGS sequence"/>
</dbReference>
<proteinExistence type="predicted"/>
<accession>A0ABW8BKA8</accession>
<dbReference type="EMBL" id="JBITPR010000061">
    <property type="protein sequence ID" value="MFI7875479.1"/>
    <property type="molecule type" value="Genomic_DNA"/>
</dbReference>
<evidence type="ECO:0000313" key="2">
    <source>
        <dbReference type="Proteomes" id="UP001614264"/>
    </source>
</evidence>
<name>A0ABW8BKA8_9ACTN</name>
<organism evidence="1 2">
    <name type="scientific">Streptomyces salinarius</name>
    <dbReference type="NCBI Taxonomy" id="2762598"/>
    <lineage>
        <taxon>Bacteria</taxon>
        <taxon>Bacillati</taxon>
        <taxon>Actinomycetota</taxon>
        <taxon>Actinomycetes</taxon>
        <taxon>Kitasatosporales</taxon>
        <taxon>Streptomycetaceae</taxon>
        <taxon>Streptomyces</taxon>
    </lineage>
</organism>
<dbReference type="RefSeq" id="WP_399594782.1">
    <property type="nucleotide sequence ID" value="NZ_JBITPR010000061.1"/>
</dbReference>
<reference evidence="1 2" key="1">
    <citation type="submission" date="2024-07" db="EMBL/GenBank/DDBJ databases">
        <title>Whole genome sequencing of Prodigiosin pigment-producing Streptomyces salinarius isolated from rhizosphere soil of Arachis hypogaea.</title>
        <authorList>
            <person name="Vidhya A."/>
            <person name="Ramya S."/>
        </authorList>
    </citation>
    <scope>NUCLEOTIDE SEQUENCE [LARGE SCALE GENOMIC DNA]</scope>
    <source>
        <strain evidence="1 2">VRMG2420</strain>
    </source>
</reference>
<sequence length="64" mass="6809">MSVQVAVSVRVAVPVVGRTPVAVPGPVPGAGRLQCRYDRLVELFQERLASQLPLLAPHPADPAR</sequence>
<evidence type="ECO:0000313" key="1">
    <source>
        <dbReference type="EMBL" id="MFI7875479.1"/>
    </source>
</evidence>
<comment type="caution">
    <text evidence="1">The sequence shown here is derived from an EMBL/GenBank/DDBJ whole genome shotgun (WGS) entry which is preliminary data.</text>
</comment>
<keyword evidence="2" id="KW-1185">Reference proteome</keyword>
<gene>
    <name evidence="1" type="ORF">AB4829_33410</name>
</gene>
<protein>
    <submittedName>
        <fullName evidence="1">Uncharacterized protein</fullName>
    </submittedName>
</protein>